<dbReference type="PROSITE" id="PS51462">
    <property type="entry name" value="NUDIX"/>
    <property type="match status" value="1"/>
</dbReference>
<organism evidence="3 4">
    <name type="scientific">Streptomyces silvisoli</name>
    <dbReference type="NCBI Taxonomy" id="3034235"/>
    <lineage>
        <taxon>Bacteria</taxon>
        <taxon>Bacillati</taxon>
        <taxon>Actinomycetota</taxon>
        <taxon>Actinomycetes</taxon>
        <taxon>Kitasatosporales</taxon>
        <taxon>Streptomycetaceae</taxon>
        <taxon>Streptomyces</taxon>
    </lineage>
</organism>
<dbReference type="SUPFAM" id="SSF55811">
    <property type="entry name" value="Nudix"/>
    <property type="match status" value="1"/>
</dbReference>
<proteinExistence type="predicted"/>
<dbReference type="EMBL" id="JARJBC010000017">
    <property type="protein sequence ID" value="MDF3292388.1"/>
    <property type="molecule type" value="Genomic_DNA"/>
</dbReference>
<comment type="caution">
    <text evidence="3">The sequence shown here is derived from an EMBL/GenBank/DDBJ whole genome shotgun (WGS) entry which is preliminary data.</text>
</comment>
<dbReference type="Gene3D" id="3.90.79.10">
    <property type="entry name" value="Nucleoside Triphosphate Pyrophosphohydrolase"/>
    <property type="match status" value="1"/>
</dbReference>
<evidence type="ECO:0000313" key="3">
    <source>
        <dbReference type="EMBL" id="MDF3292388.1"/>
    </source>
</evidence>
<dbReference type="Proteomes" id="UP001216579">
    <property type="component" value="Unassembled WGS sequence"/>
</dbReference>
<dbReference type="InterPro" id="IPR020084">
    <property type="entry name" value="NUDIX_hydrolase_CS"/>
</dbReference>
<dbReference type="InterPro" id="IPR015797">
    <property type="entry name" value="NUDIX_hydrolase-like_dom_sf"/>
</dbReference>
<keyword evidence="1" id="KW-0378">Hydrolase</keyword>
<feature type="domain" description="Nudix hydrolase" evidence="2">
    <location>
        <begin position="23"/>
        <end position="151"/>
    </location>
</feature>
<evidence type="ECO:0000256" key="1">
    <source>
        <dbReference type="ARBA" id="ARBA00022801"/>
    </source>
</evidence>
<dbReference type="InterPro" id="IPR000086">
    <property type="entry name" value="NUDIX_hydrolase_dom"/>
</dbReference>
<name>A0ABT5ZTQ2_9ACTN</name>
<sequence length="169" mass="18963">MERVDAQDRVLGVVSRRDAVREGWLHRVGVVVCRDRQGRYLVHRRAEHLSRFPGHYEFGVGGAAGVGESYEQAAAREVSEELGVRVAARLRFKFLNRGGLSPHWLAVCDAVLPEIVAPDPEEVAWHGWLTESELRRALQQWTFTPDSQAVFDRYLGCRAGPASAPERCS</sequence>
<reference evidence="3 4" key="1">
    <citation type="submission" date="2023-03" db="EMBL/GenBank/DDBJ databases">
        <title>Draft genome sequence of Streptomyces sp. RB6PN23 isolated from peat swamp forest in Thailand.</title>
        <authorList>
            <person name="Klaysubun C."/>
            <person name="Duangmal K."/>
        </authorList>
    </citation>
    <scope>NUCLEOTIDE SEQUENCE [LARGE SCALE GENOMIC DNA]</scope>
    <source>
        <strain evidence="3 4">RB6PN23</strain>
    </source>
</reference>
<evidence type="ECO:0000313" key="4">
    <source>
        <dbReference type="Proteomes" id="UP001216579"/>
    </source>
</evidence>
<dbReference type="PROSITE" id="PS00893">
    <property type="entry name" value="NUDIX_BOX"/>
    <property type="match status" value="1"/>
</dbReference>
<gene>
    <name evidence="3" type="ORF">P3G67_24770</name>
</gene>
<dbReference type="Pfam" id="PF00293">
    <property type="entry name" value="NUDIX"/>
    <property type="match status" value="1"/>
</dbReference>
<keyword evidence="4" id="KW-1185">Reference proteome</keyword>
<dbReference type="PANTHER" id="PTHR10885">
    <property type="entry name" value="ISOPENTENYL-DIPHOSPHATE DELTA-ISOMERASE"/>
    <property type="match status" value="1"/>
</dbReference>
<dbReference type="RefSeq" id="WP_276095518.1">
    <property type="nucleotide sequence ID" value="NZ_JARJBC010000017.1"/>
</dbReference>
<protein>
    <submittedName>
        <fullName evidence="3">NUDIX domain-containing protein</fullName>
    </submittedName>
</protein>
<accession>A0ABT5ZTQ2</accession>
<evidence type="ECO:0000259" key="2">
    <source>
        <dbReference type="PROSITE" id="PS51462"/>
    </source>
</evidence>
<dbReference type="PANTHER" id="PTHR10885:SF0">
    <property type="entry name" value="ISOPENTENYL-DIPHOSPHATE DELTA-ISOMERASE"/>
    <property type="match status" value="1"/>
</dbReference>